<dbReference type="STRING" id="42157.A0A182E906"/>
<dbReference type="PANTHER" id="PTHR47331">
    <property type="entry name" value="PHD-TYPE DOMAIN-CONTAINING PROTEIN"/>
    <property type="match status" value="1"/>
</dbReference>
<evidence type="ECO:0000313" key="2">
    <source>
        <dbReference type="EMBL" id="VDK73378.1"/>
    </source>
</evidence>
<dbReference type="OrthoDB" id="5872352at2759"/>
<evidence type="ECO:0000256" key="1">
    <source>
        <dbReference type="SAM" id="MobiDB-lite"/>
    </source>
</evidence>
<dbReference type="WBParaSite" id="nOo.2.0.1.t04513-RA">
    <property type="protein sequence ID" value="nOo.2.0.1.t04513-RA"/>
    <property type="gene ID" value="nOo.2.0.1.g04513"/>
</dbReference>
<organism evidence="4">
    <name type="scientific">Onchocerca ochengi</name>
    <name type="common">Filarial nematode worm</name>
    <dbReference type="NCBI Taxonomy" id="42157"/>
    <lineage>
        <taxon>Eukaryota</taxon>
        <taxon>Metazoa</taxon>
        <taxon>Ecdysozoa</taxon>
        <taxon>Nematoda</taxon>
        <taxon>Chromadorea</taxon>
        <taxon>Rhabditida</taxon>
        <taxon>Spirurina</taxon>
        <taxon>Spiruromorpha</taxon>
        <taxon>Filarioidea</taxon>
        <taxon>Onchocercidae</taxon>
        <taxon>Onchocerca</taxon>
    </lineage>
</organism>
<feature type="compositionally biased region" description="Polar residues" evidence="1">
    <location>
        <begin position="279"/>
        <end position="289"/>
    </location>
</feature>
<dbReference type="AlphaFoldDB" id="A0A182E906"/>
<reference evidence="4" key="1">
    <citation type="submission" date="2016-06" db="UniProtKB">
        <authorList>
            <consortium name="WormBaseParasite"/>
        </authorList>
    </citation>
    <scope>IDENTIFICATION</scope>
</reference>
<name>A0A182E906_ONCOC</name>
<sequence length="373" mass="42417">KNAEEPSNVFTVKQITTVRDVAHREKRCQKKVPSRLKNHLMKNRSSRNNRRRVGESLKEKWVASDVLFGIGTIAQLAISNPVKSKESGWIVMDTDIGIVRGGISGKKSRVKSQSVPHGTSESEIKINATKEESQLLNEQIEESWKLEANGIKELMIDNQDSEALNAFEKSIIRDEEGRCVVSWPWKSRDVVPSKGNGLALGRLKSTIKKCRKTPELLSNYDAYFKNLVQEGVLEKMKKGENEERVAYLPQQAVINPQKTTTKLRKMFDASAKTTEGARNYNTSVSSKTSPRFRRRFNTGNRDGGIRKKRRITEIKRVKGIIFRYVKTVDNPANLASRGALTKVLKDSLLWWNGPSWMDSPTKKMDKGRSWRRS</sequence>
<evidence type="ECO:0000313" key="4">
    <source>
        <dbReference type="WBParaSite" id="nOo.2.0.1.t04513-RA"/>
    </source>
</evidence>
<feature type="region of interest" description="Disordered" evidence="1">
    <location>
        <begin position="278"/>
        <end position="303"/>
    </location>
</feature>
<reference evidence="2 3" key="2">
    <citation type="submission" date="2018-08" db="EMBL/GenBank/DDBJ databases">
        <authorList>
            <person name="Laetsch R D."/>
            <person name="Stevens L."/>
            <person name="Kumar S."/>
            <person name="Blaxter L. M."/>
        </authorList>
    </citation>
    <scope>NUCLEOTIDE SEQUENCE [LARGE SCALE GENOMIC DNA]</scope>
</reference>
<dbReference type="PANTHER" id="PTHR47331:SF5">
    <property type="entry name" value="RIBONUCLEASE H"/>
    <property type="match status" value="1"/>
</dbReference>
<keyword evidence="3" id="KW-1185">Reference proteome</keyword>
<dbReference type="EMBL" id="UYRW01001033">
    <property type="protein sequence ID" value="VDK73378.1"/>
    <property type="molecule type" value="Genomic_DNA"/>
</dbReference>
<dbReference type="Proteomes" id="UP000271087">
    <property type="component" value="Unassembled WGS sequence"/>
</dbReference>
<evidence type="ECO:0000313" key="3">
    <source>
        <dbReference type="Proteomes" id="UP000271087"/>
    </source>
</evidence>
<proteinExistence type="predicted"/>
<protein>
    <submittedName>
        <fullName evidence="4">Reverse transcriptase domain-containing protein</fullName>
    </submittedName>
</protein>
<gene>
    <name evidence="2" type="ORF">NOO_LOCUS4513</name>
</gene>
<accession>A0A182E906</accession>